<dbReference type="InterPro" id="IPR003819">
    <property type="entry name" value="TauD/TfdA-like"/>
</dbReference>
<keyword evidence="2" id="KW-0479">Metal-binding</keyword>
<evidence type="ECO:0000256" key="5">
    <source>
        <dbReference type="ARBA" id="ARBA00023004"/>
    </source>
</evidence>
<dbReference type="InterPro" id="IPR051323">
    <property type="entry name" value="AtsK-like"/>
</dbReference>
<reference evidence="7 8" key="1">
    <citation type="submission" date="2015-09" db="EMBL/GenBank/DDBJ databases">
        <title>Genome announcement of multiple Pseudomonas syringae strains.</title>
        <authorList>
            <person name="Thakur S."/>
            <person name="Wang P.W."/>
            <person name="Gong Y."/>
            <person name="Weir B.S."/>
            <person name="Guttman D.S."/>
        </authorList>
    </citation>
    <scope>NUCLEOTIDE SEQUENCE [LARGE SCALE GENOMIC DNA]</scope>
    <source>
        <strain evidence="7 8">ICMP2802</strain>
    </source>
</reference>
<evidence type="ECO:0000256" key="4">
    <source>
        <dbReference type="ARBA" id="ARBA00023002"/>
    </source>
</evidence>
<keyword evidence="4" id="KW-0560">Oxidoreductase</keyword>
<dbReference type="RefSeq" id="WP_003399876.1">
    <property type="nucleotide sequence ID" value="NZ_LGAR01000025.1"/>
</dbReference>
<accession>A0A0L8IX24</accession>
<comment type="caution">
    <text evidence="7">The sequence shown here is derived from an EMBL/GenBank/DDBJ whole genome shotgun (WGS) entry which is preliminary data.</text>
</comment>
<dbReference type="PANTHER" id="PTHR30468">
    <property type="entry name" value="ALPHA-KETOGLUTARATE-DEPENDENT SULFONATE DIOXYGENASE"/>
    <property type="match status" value="1"/>
</dbReference>
<dbReference type="Pfam" id="PF02668">
    <property type="entry name" value="TauD"/>
    <property type="match status" value="1"/>
</dbReference>
<feature type="domain" description="TauD/TfdA-like" evidence="6">
    <location>
        <begin position="16"/>
        <end position="294"/>
    </location>
</feature>
<evidence type="ECO:0000256" key="2">
    <source>
        <dbReference type="ARBA" id="ARBA00022723"/>
    </source>
</evidence>
<sequence length="337" mass="38772">MGLKLSSVPFEISYPAQSFGVEIENLKLHKNLSFDTIAAIKKCLAYRGFVLFRNQNLTRREQVAVTRLLGNPNLKLHSWAPQIETTTFGDDEVIPNGLPLINHGEILYFVNGPDFCDKTQDEHAIWDGKDNHTKGKGTSCWHTGDSEAINVETINCLYAELAAAQGGATLFCDTVAAYNDLDDSLKKRIDNLRVLHYFVDPQRTEPVNQPLVKTNPITRQKYLYLNYNTMERVEGLSKSESYRLLKFLFDHQIKDQYVYEHFWKQDDFLIWNCNGTMHKRGALVSNHNRIMRRTQAIIPEFTSYYERDKSLAVTSHDNEDWHPYPFERAELESAGSA</sequence>
<dbReference type="GO" id="GO:0006790">
    <property type="term" value="P:sulfur compound metabolic process"/>
    <property type="evidence" value="ECO:0007669"/>
    <property type="project" value="TreeGrafter"/>
</dbReference>
<proteinExistence type="inferred from homology"/>
<dbReference type="SUPFAM" id="SSF51197">
    <property type="entry name" value="Clavaminate synthase-like"/>
    <property type="match status" value="1"/>
</dbReference>
<organism evidence="7 8">
    <name type="scientific">Pseudomonas syringae pv. aceris</name>
    <dbReference type="NCBI Taxonomy" id="199198"/>
    <lineage>
        <taxon>Bacteria</taxon>
        <taxon>Pseudomonadati</taxon>
        <taxon>Pseudomonadota</taxon>
        <taxon>Gammaproteobacteria</taxon>
        <taxon>Pseudomonadales</taxon>
        <taxon>Pseudomonadaceae</taxon>
        <taxon>Pseudomonas</taxon>
        <taxon>Pseudomonas syringae</taxon>
    </lineage>
</organism>
<dbReference type="Proteomes" id="UP000050297">
    <property type="component" value="Unassembled WGS sequence"/>
</dbReference>
<evidence type="ECO:0000313" key="7">
    <source>
        <dbReference type="EMBL" id="KPW21125.1"/>
    </source>
</evidence>
<dbReference type="GO" id="GO:0046872">
    <property type="term" value="F:metal ion binding"/>
    <property type="evidence" value="ECO:0007669"/>
    <property type="project" value="UniProtKB-KW"/>
</dbReference>
<evidence type="ECO:0000259" key="6">
    <source>
        <dbReference type="Pfam" id="PF02668"/>
    </source>
</evidence>
<dbReference type="Gene3D" id="3.60.130.10">
    <property type="entry name" value="Clavaminate synthase-like"/>
    <property type="match status" value="1"/>
</dbReference>
<dbReference type="AlphaFoldDB" id="A0A0L8IX24"/>
<protein>
    <submittedName>
        <fullName evidence="7">Taurine catabolism dioxygenase</fullName>
    </submittedName>
</protein>
<evidence type="ECO:0000256" key="1">
    <source>
        <dbReference type="ARBA" id="ARBA00005896"/>
    </source>
</evidence>
<keyword evidence="3 7" id="KW-0223">Dioxygenase</keyword>
<evidence type="ECO:0000256" key="3">
    <source>
        <dbReference type="ARBA" id="ARBA00022964"/>
    </source>
</evidence>
<dbReference type="PANTHER" id="PTHR30468:SF1">
    <property type="entry name" value="ALPHA-KETOGLUTARATE-DEPENDENT SULFONATE DIOXYGENASE"/>
    <property type="match status" value="1"/>
</dbReference>
<dbReference type="EMBL" id="LJPM01000228">
    <property type="protein sequence ID" value="KPW21125.1"/>
    <property type="molecule type" value="Genomic_DNA"/>
</dbReference>
<name>A0A0L8IX24_PSESX</name>
<dbReference type="GO" id="GO:0000908">
    <property type="term" value="F:taurine dioxygenase activity"/>
    <property type="evidence" value="ECO:0007669"/>
    <property type="project" value="TreeGrafter"/>
</dbReference>
<gene>
    <name evidence="7" type="ORF">ALO91_00865</name>
</gene>
<keyword evidence="5" id="KW-0408">Iron</keyword>
<comment type="similarity">
    <text evidence="1">Belongs to the TfdA dioxygenase family.</text>
</comment>
<dbReference type="InterPro" id="IPR042098">
    <property type="entry name" value="TauD-like_sf"/>
</dbReference>
<dbReference type="PATRIC" id="fig|199198.4.peg.1810"/>
<evidence type="ECO:0000313" key="8">
    <source>
        <dbReference type="Proteomes" id="UP000050297"/>
    </source>
</evidence>
<dbReference type="GO" id="GO:0005737">
    <property type="term" value="C:cytoplasm"/>
    <property type="evidence" value="ECO:0007669"/>
    <property type="project" value="TreeGrafter"/>
</dbReference>